<sequence>MGLRFTDDENRLLELHVTGWCDVDITERALDDMGEPGLFGRHVADVREVLRRALDLAKYPNPSLGSTIRTSYRLTGKDHTSSGWYQTGGDMLMSTPELVLAVKDGVGSVSKGQGKNEWNI</sequence>
<dbReference type="AlphaFoldDB" id="A0A0A0UWT1"/>
<keyword evidence="1" id="KW-0614">Plasmid</keyword>
<gene>
    <name evidence="1" type="ORF">B7017_p0190</name>
</gene>
<proteinExistence type="predicted"/>
<organism evidence="1">
    <name type="scientific">Bifidobacterium breve</name>
    <dbReference type="NCBI Taxonomy" id="1685"/>
    <lineage>
        <taxon>Bacteria</taxon>
        <taxon>Bacillati</taxon>
        <taxon>Actinomycetota</taxon>
        <taxon>Actinomycetes</taxon>
        <taxon>Bifidobacteriales</taxon>
        <taxon>Bifidobacteriaceae</taxon>
        <taxon>Bifidobacterium</taxon>
    </lineage>
</organism>
<geneLocation type="plasmid" evidence="1">
    <name>megaplasmid pMP7017</name>
</geneLocation>
<dbReference type="RefSeq" id="WP_052791159.1">
    <property type="nucleotide sequence ID" value="NZ_KM406416.1"/>
</dbReference>
<dbReference type="EMBL" id="KM406416">
    <property type="protein sequence ID" value="AIW55239.1"/>
    <property type="molecule type" value="Genomic_DNA"/>
</dbReference>
<reference evidence="1" key="1">
    <citation type="journal article" date="2015" name="Appl. Environ. Microbiol.">
        <title>Discovery of a conjugative megaplasmid in Bifidobacterium breve.</title>
        <authorList>
            <person name="Bottacini F."/>
            <person name="O'Connell Motherway M."/>
            <person name="Casey E."/>
            <person name="McDonnell B."/>
            <person name="Mahony J."/>
            <person name="Ventura M."/>
            <person name="van Sinderen D."/>
        </authorList>
    </citation>
    <scope>NUCLEOTIDE SEQUENCE</scope>
    <source>
        <strain evidence="1">JCM 7017</strain>
        <plasmid evidence="1">megaplasmid pMP7017</plasmid>
    </source>
</reference>
<accession>A0A0A0UWT1</accession>
<name>A0A0A0UWT1_BIFBR</name>
<protein>
    <submittedName>
        <fullName evidence="1">Uncharacterized protein</fullName>
    </submittedName>
</protein>
<evidence type="ECO:0000313" key="1">
    <source>
        <dbReference type="EMBL" id="AIW55239.1"/>
    </source>
</evidence>